<dbReference type="InterPro" id="IPR043917">
    <property type="entry name" value="DUF5753"/>
</dbReference>
<reference evidence="2 3" key="1">
    <citation type="journal article" date="2014" name="Genome Announc.">
        <title>Draft Genome Sequence of Streptomyces fradiae ATCC 19609, a Strain Highly Sensitive to Antibiotics.</title>
        <authorList>
            <person name="Bekker O.B."/>
            <person name="Klimina K.M."/>
            <person name="Vatlin A.A."/>
            <person name="Zakharevich N.V."/>
            <person name="Kasianov A.S."/>
            <person name="Danilenko V.N."/>
        </authorList>
    </citation>
    <scope>NUCLEOTIDE SEQUENCE [LARGE SCALE GENOMIC DNA]</scope>
    <source>
        <strain evidence="2 3">ATCC 19609</strain>
    </source>
</reference>
<evidence type="ECO:0000259" key="1">
    <source>
        <dbReference type="PROSITE" id="PS50943"/>
    </source>
</evidence>
<dbReference type="Pfam" id="PF19054">
    <property type="entry name" value="DUF5753"/>
    <property type="match status" value="1"/>
</dbReference>
<dbReference type="SMART" id="SM00530">
    <property type="entry name" value="HTH_XRE"/>
    <property type="match status" value="1"/>
</dbReference>
<dbReference type="EMBL" id="JNAD02000021">
    <property type="protein sequence ID" value="RKM90867.1"/>
    <property type="molecule type" value="Genomic_DNA"/>
</dbReference>
<accession>A0A3M8ESA5</accession>
<protein>
    <submittedName>
        <fullName evidence="2">XRE family transcriptional regulator</fullName>
    </submittedName>
</protein>
<dbReference type="PROSITE" id="PS50943">
    <property type="entry name" value="HTH_CROC1"/>
    <property type="match status" value="1"/>
</dbReference>
<evidence type="ECO:0000313" key="2">
    <source>
        <dbReference type="EMBL" id="RKM90867.1"/>
    </source>
</evidence>
<keyword evidence="3" id="KW-1185">Reference proteome</keyword>
<dbReference type="RefSeq" id="WP_043466542.1">
    <property type="nucleotide sequence ID" value="NZ_JNAD02000021.1"/>
</dbReference>
<sequence>MDEIAPPPGADPRASTLAFFGAELRLRRMAAGMKQTELARALHCAPSLICKIESAARAPQEDFAERCDEVLGTDGLFVRLWPVIVRNAYRPWFRPFVELEQQATSIRAFETQLVPGLLQTRDYARAVLAGRRPDELRLEKALMARMHRQRLLEREEPPRFWAVLEESAIRRKVGGPAVMRAQLARLLDVMERPRIVLQVLPSDVAVHPALGGAFWHLTFEQGPEVVYLEGFYEGQLRAEPEVVEAAGQAYDLLRAQALPPDASADLIAAVMEELTPWTTQQN</sequence>
<name>A0A3M8ESA5_9ACTN</name>
<feature type="domain" description="HTH cro/C1-type" evidence="1">
    <location>
        <begin position="24"/>
        <end position="78"/>
    </location>
</feature>
<dbReference type="OrthoDB" id="3863809at2"/>
<dbReference type="Pfam" id="PF13560">
    <property type="entry name" value="HTH_31"/>
    <property type="match status" value="1"/>
</dbReference>
<gene>
    <name evidence="2" type="ORF">SFRA_030880</name>
</gene>
<dbReference type="GO" id="GO:0003677">
    <property type="term" value="F:DNA binding"/>
    <property type="evidence" value="ECO:0007669"/>
    <property type="project" value="InterPro"/>
</dbReference>
<proteinExistence type="predicted"/>
<dbReference type="InterPro" id="IPR010982">
    <property type="entry name" value="Lambda_DNA-bd_dom_sf"/>
</dbReference>
<dbReference type="CDD" id="cd00093">
    <property type="entry name" value="HTH_XRE"/>
    <property type="match status" value="1"/>
</dbReference>
<dbReference type="Proteomes" id="UP000028058">
    <property type="component" value="Unassembled WGS sequence"/>
</dbReference>
<dbReference type="AlphaFoldDB" id="A0A3M8ESA5"/>
<dbReference type="SUPFAM" id="SSF47413">
    <property type="entry name" value="lambda repressor-like DNA-binding domains"/>
    <property type="match status" value="1"/>
</dbReference>
<evidence type="ECO:0000313" key="3">
    <source>
        <dbReference type="Proteomes" id="UP000028058"/>
    </source>
</evidence>
<dbReference type="InterPro" id="IPR001387">
    <property type="entry name" value="Cro/C1-type_HTH"/>
</dbReference>
<dbReference type="Gene3D" id="1.10.260.40">
    <property type="entry name" value="lambda repressor-like DNA-binding domains"/>
    <property type="match status" value="1"/>
</dbReference>
<comment type="caution">
    <text evidence="2">The sequence shown here is derived from an EMBL/GenBank/DDBJ whole genome shotgun (WGS) entry which is preliminary data.</text>
</comment>
<organism evidence="2 3">
    <name type="scientific">Streptomyces xinghaiensis</name>
    <dbReference type="NCBI Taxonomy" id="1038928"/>
    <lineage>
        <taxon>Bacteria</taxon>
        <taxon>Bacillati</taxon>
        <taxon>Actinomycetota</taxon>
        <taxon>Actinomycetes</taxon>
        <taxon>Kitasatosporales</taxon>
        <taxon>Streptomycetaceae</taxon>
        <taxon>Streptomyces</taxon>
    </lineage>
</organism>